<evidence type="ECO:0000256" key="2">
    <source>
        <dbReference type="ARBA" id="ARBA00012438"/>
    </source>
</evidence>
<evidence type="ECO:0000256" key="6">
    <source>
        <dbReference type="ARBA" id="ARBA00022777"/>
    </source>
</evidence>
<evidence type="ECO:0000256" key="7">
    <source>
        <dbReference type="ARBA" id="ARBA00022840"/>
    </source>
</evidence>
<dbReference type="PANTHER" id="PTHR43065">
    <property type="entry name" value="SENSOR HISTIDINE KINASE"/>
    <property type="match status" value="1"/>
</dbReference>
<keyword evidence="3" id="KW-0597">Phosphoprotein</keyword>
<dbReference type="PROSITE" id="PS50109">
    <property type="entry name" value="HIS_KIN"/>
    <property type="match status" value="1"/>
</dbReference>
<dbReference type="Pfam" id="PF00512">
    <property type="entry name" value="HisKA"/>
    <property type="match status" value="1"/>
</dbReference>
<evidence type="ECO:0000313" key="11">
    <source>
        <dbReference type="EMBL" id="NBZ86332.1"/>
    </source>
</evidence>
<evidence type="ECO:0000256" key="9">
    <source>
        <dbReference type="SAM" id="Phobius"/>
    </source>
</evidence>
<evidence type="ECO:0000256" key="5">
    <source>
        <dbReference type="ARBA" id="ARBA00022741"/>
    </source>
</evidence>
<keyword evidence="8" id="KW-0902">Two-component regulatory system</keyword>
<dbReference type="SUPFAM" id="SSF47384">
    <property type="entry name" value="Homodimeric domain of signal transducing histidine kinase"/>
    <property type="match status" value="1"/>
</dbReference>
<comment type="catalytic activity">
    <reaction evidence="1">
        <text>ATP + protein L-histidine = ADP + protein N-phospho-L-histidine.</text>
        <dbReference type="EC" id="2.7.13.3"/>
    </reaction>
</comment>
<dbReference type="AlphaFoldDB" id="A0AAE5BTL8"/>
<feature type="domain" description="Histidine kinase" evidence="10">
    <location>
        <begin position="211"/>
        <end position="433"/>
    </location>
</feature>
<dbReference type="GO" id="GO:0005524">
    <property type="term" value="F:ATP binding"/>
    <property type="evidence" value="ECO:0007669"/>
    <property type="project" value="UniProtKB-KW"/>
</dbReference>
<dbReference type="InterPro" id="IPR036890">
    <property type="entry name" value="HATPase_C_sf"/>
</dbReference>
<dbReference type="InterPro" id="IPR005467">
    <property type="entry name" value="His_kinase_dom"/>
</dbReference>
<organism evidence="11 12">
    <name type="scientific">Stagnihabitans tardus</name>
    <dbReference type="NCBI Taxonomy" id="2699202"/>
    <lineage>
        <taxon>Bacteria</taxon>
        <taxon>Pseudomonadati</taxon>
        <taxon>Pseudomonadota</taxon>
        <taxon>Alphaproteobacteria</taxon>
        <taxon>Rhodobacterales</taxon>
        <taxon>Paracoccaceae</taxon>
        <taxon>Stagnihabitans</taxon>
    </lineage>
</organism>
<evidence type="ECO:0000313" key="12">
    <source>
        <dbReference type="Proteomes" id="UP001193501"/>
    </source>
</evidence>
<dbReference type="InterPro" id="IPR003661">
    <property type="entry name" value="HisK_dim/P_dom"/>
</dbReference>
<dbReference type="EMBL" id="JAABNR010000002">
    <property type="protein sequence ID" value="NBZ86332.1"/>
    <property type="molecule type" value="Genomic_DNA"/>
</dbReference>
<dbReference type="InterPro" id="IPR003594">
    <property type="entry name" value="HATPase_dom"/>
</dbReference>
<dbReference type="EC" id="2.7.13.3" evidence="2"/>
<dbReference type="PRINTS" id="PR00344">
    <property type="entry name" value="BCTRLSENSOR"/>
</dbReference>
<dbReference type="InterPro" id="IPR004358">
    <property type="entry name" value="Sig_transdc_His_kin-like_C"/>
</dbReference>
<feature type="transmembrane region" description="Helical" evidence="9">
    <location>
        <begin position="80"/>
        <end position="100"/>
    </location>
</feature>
<reference evidence="11" key="1">
    <citation type="submission" date="2020-01" db="EMBL/GenBank/DDBJ databases">
        <authorList>
            <person name="Chen W.-M."/>
        </authorList>
    </citation>
    <scope>NUCLEOTIDE SEQUENCE</scope>
    <source>
        <strain evidence="11">CYK-10</strain>
    </source>
</reference>
<gene>
    <name evidence="11" type="ORF">GV832_01970</name>
</gene>
<feature type="transmembrane region" description="Helical" evidence="9">
    <location>
        <begin position="48"/>
        <end position="68"/>
    </location>
</feature>
<sequence>MSDQPDHPQELERHFRVEYGDRREVFARILGTILGAGILYGYTGWLSAWAWMAGFLLAQVAYFAFLKLRKARATARDEVISGLLFLQLLASFLWMPAVMICEEDRALSICGAALVGCNLVFLVRRSDNSKVMIYGEVVVVASVIVSVFVTLIPQFSDPLARAGLLLSGSALLYYFIEAAAAARRLRREALEANQRSLQAEKMAAIGRLAGGVAHDFNNNLTAILGHIELLGLLEDGEERRASLEEATVAARQAARTVKQLLAFARKERMVLAPQEGGEILEGLVVLTRRLIPVSVALKVEAGAGRQGFVADRAQLLSALINLVVNAVDAMPGGGTVTLSSSRVQLAEPLVLADGAQIEPGAYVRLSVRDEGGGIPAHVLPKVLEPFFTTKPAGKGTGLGLPMAFGVSREFGGGLTIATAPQGTTVSMFLPLSEAPVAT</sequence>
<evidence type="ECO:0000259" key="10">
    <source>
        <dbReference type="PROSITE" id="PS50109"/>
    </source>
</evidence>
<dbReference type="Pfam" id="PF02518">
    <property type="entry name" value="HATPase_c"/>
    <property type="match status" value="1"/>
</dbReference>
<feature type="transmembrane region" description="Helical" evidence="9">
    <location>
        <begin position="131"/>
        <end position="152"/>
    </location>
</feature>
<dbReference type="Gene3D" id="3.30.565.10">
    <property type="entry name" value="Histidine kinase-like ATPase, C-terminal domain"/>
    <property type="match status" value="1"/>
</dbReference>
<keyword evidence="12" id="KW-1185">Reference proteome</keyword>
<dbReference type="SUPFAM" id="SSF55874">
    <property type="entry name" value="ATPase domain of HSP90 chaperone/DNA topoisomerase II/histidine kinase"/>
    <property type="match status" value="1"/>
</dbReference>
<keyword evidence="9" id="KW-1133">Transmembrane helix</keyword>
<dbReference type="SMART" id="SM00387">
    <property type="entry name" value="HATPase_c"/>
    <property type="match status" value="1"/>
</dbReference>
<proteinExistence type="predicted"/>
<feature type="transmembrane region" description="Helical" evidence="9">
    <location>
        <begin position="106"/>
        <end position="124"/>
    </location>
</feature>
<dbReference type="InterPro" id="IPR036097">
    <property type="entry name" value="HisK_dim/P_sf"/>
</dbReference>
<keyword evidence="9" id="KW-0812">Transmembrane</keyword>
<evidence type="ECO:0000256" key="8">
    <source>
        <dbReference type="ARBA" id="ARBA00023012"/>
    </source>
</evidence>
<dbReference type="Gene3D" id="1.10.287.130">
    <property type="match status" value="1"/>
</dbReference>
<name>A0AAE5BTL8_9RHOB</name>
<keyword evidence="4" id="KW-0808">Transferase</keyword>
<comment type="caution">
    <text evidence="11">The sequence shown here is derived from an EMBL/GenBank/DDBJ whole genome shotgun (WGS) entry which is preliminary data.</text>
</comment>
<keyword evidence="6" id="KW-0418">Kinase</keyword>
<dbReference type="SMART" id="SM00388">
    <property type="entry name" value="HisKA"/>
    <property type="match status" value="1"/>
</dbReference>
<evidence type="ECO:0000256" key="3">
    <source>
        <dbReference type="ARBA" id="ARBA00022553"/>
    </source>
</evidence>
<keyword evidence="9" id="KW-0472">Membrane</keyword>
<keyword evidence="5" id="KW-0547">Nucleotide-binding</keyword>
<dbReference type="Proteomes" id="UP001193501">
    <property type="component" value="Unassembled WGS sequence"/>
</dbReference>
<dbReference type="RefSeq" id="WP_168773149.1">
    <property type="nucleotide sequence ID" value="NZ_JAABNR010000002.1"/>
</dbReference>
<feature type="transmembrane region" description="Helical" evidence="9">
    <location>
        <begin position="158"/>
        <end position="176"/>
    </location>
</feature>
<accession>A0AAE5BTL8</accession>
<dbReference type="GO" id="GO:0000155">
    <property type="term" value="F:phosphorelay sensor kinase activity"/>
    <property type="evidence" value="ECO:0007669"/>
    <property type="project" value="InterPro"/>
</dbReference>
<evidence type="ECO:0000256" key="4">
    <source>
        <dbReference type="ARBA" id="ARBA00022679"/>
    </source>
</evidence>
<evidence type="ECO:0000256" key="1">
    <source>
        <dbReference type="ARBA" id="ARBA00000085"/>
    </source>
</evidence>
<dbReference type="CDD" id="cd00082">
    <property type="entry name" value="HisKA"/>
    <property type="match status" value="1"/>
</dbReference>
<dbReference type="PANTHER" id="PTHR43065:SF46">
    <property type="entry name" value="C4-DICARBOXYLATE TRANSPORT SENSOR PROTEIN DCTB"/>
    <property type="match status" value="1"/>
</dbReference>
<keyword evidence="7" id="KW-0067">ATP-binding</keyword>
<protein>
    <recommendedName>
        <fullName evidence="2">histidine kinase</fullName>
        <ecNumber evidence="2">2.7.13.3</ecNumber>
    </recommendedName>
</protein>
<feature type="transmembrane region" description="Helical" evidence="9">
    <location>
        <begin position="25"/>
        <end position="42"/>
    </location>
</feature>